<dbReference type="CDD" id="cd11606">
    <property type="entry name" value="COE_DBD"/>
    <property type="match status" value="1"/>
</dbReference>
<evidence type="ECO:0000256" key="5">
    <source>
        <dbReference type="ARBA" id="ARBA00022771"/>
    </source>
</evidence>
<evidence type="ECO:0000313" key="22">
    <source>
        <dbReference type="Proteomes" id="UP000016665"/>
    </source>
</evidence>
<dbReference type="SMART" id="SM00429">
    <property type="entry name" value="IPT"/>
    <property type="match status" value="1"/>
</dbReference>
<keyword evidence="3" id="KW-1017">Isopeptide bond</keyword>
<evidence type="ECO:0000256" key="18">
    <source>
        <dbReference type="RuleBase" id="RU004489"/>
    </source>
</evidence>
<keyword evidence="4 18" id="KW-0479">Metal-binding</keyword>
<dbReference type="InterPro" id="IPR018350">
    <property type="entry name" value="Transcription_factor_COE_CS"/>
</dbReference>
<dbReference type="InterPro" id="IPR032201">
    <property type="entry name" value="COE_HLH"/>
</dbReference>
<feature type="domain" description="IPT/TIG" evidence="20">
    <location>
        <begin position="253"/>
        <end position="337"/>
    </location>
</feature>
<comment type="similarity">
    <text evidence="2 18">Belongs to the COE family.</text>
</comment>
<keyword evidence="10 18" id="KW-0238">DNA-binding</keyword>
<evidence type="ECO:0000256" key="2">
    <source>
        <dbReference type="ARBA" id="ARBA00010340"/>
    </source>
</evidence>
<evidence type="ECO:0000256" key="6">
    <source>
        <dbReference type="ARBA" id="ARBA00022833"/>
    </source>
</evidence>
<sequence>MFGIQESIQRSGSSMKEEPLGAGMNAVRTWMQGAGVLDASTAAQSGVGLARAHFEKQPPSNLRKSNFFHFVLALYDRQGQPVEIERTAFVGFVEKEKEANSEKTNNGIHYRLQLLYSNGIRTEQDFYVRLIDSMTKQAIVYEGQDKNPEMCRVLLTHEIMCSRCCDKKSCGNRNETPSDPVIIDRFFLKFFLKCNQNCLKNAGNPRDMRRFQVVVSTTVNVDGHVLAVSDNMFVHNNSKHGRRARRLDPSEATPCIKAISPSEGWTTGGATVIIIGDNFFDGLQVIFGTMLVWSELITPHAIRVQTPPRHIPGVVEVTLSYKSKQFCKGTPGRFIYTALNEPTIDYGFQRLQKVIPRHPGDPERLPKEVILKRAADLVEALYGMPHNNQEIILKRAADIAEALYSVPRNHNQLPALANTSVHAGMMGVNSFSGQLAVNVSEASQATNQGFTRNSSSVSPHGYVPSTTPQQTNYNSVTTSMNGYGNAGMSNLGGSPTFLNGSAANSPYAIVPSSPTMASSTSLPSNCSSSSGIFSFSPANMVSAVKQKSAFAPVVRPQTSPPPTCTSTNGNSLQGRCNGCSPGCTPGGCEPRAAPSCEPRAAPGESRQWGIPGGLCPKVSPCRE</sequence>
<dbReference type="Pfam" id="PF16423">
    <property type="entry name" value="COE1_HLH"/>
    <property type="match status" value="1"/>
</dbReference>
<keyword evidence="12 18" id="KW-0804">Transcription</keyword>
<dbReference type="FunFam" id="2.60.40.10:FF:001696">
    <property type="entry name" value="Transcription factor COE3"/>
    <property type="match status" value="1"/>
</dbReference>
<organism evidence="21 22">
    <name type="scientific">Ficedula albicollis</name>
    <name type="common">Collared flycatcher</name>
    <name type="synonym">Muscicapa albicollis</name>
    <dbReference type="NCBI Taxonomy" id="59894"/>
    <lineage>
        <taxon>Eukaryota</taxon>
        <taxon>Metazoa</taxon>
        <taxon>Chordata</taxon>
        <taxon>Craniata</taxon>
        <taxon>Vertebrata</taxon>
        <taxon>Euteleostomi</taxon>
        <taxon>Archelosauria</taxon>
        <taxon>Archosauria</taxon>
        <taxon>Dinosauria</taxon>
        <taxon>Saurischia</taxon>
        <taxon>Theropoda</taxon>
        <taxon>Coelurosauria</taxon>
        <taxon>Aves</taxon>
        <taxon>Neognathae</taxon>
        <taxon>Neoaves</taxon>
        <taxon>Telluraves</taxon>
        <taxon>Australaves</taxon>
        <taxon>Passeriformes</taxon>
        <taxon>Muscicapidae</taxon>
        <taxon>Ficedula</taxon>
    </lineage>
</organism>
<feature type="region of interest" description="Disordered" evidence="19">
    <location>
        <begin position="449"/>
        <end position="472"/>
    </location>
</feature>
<dbReference type="InterPro" id="IPR003523">
    <property type="entry name" value="Transcription_factor_COE"/>
</dbReference>
<evidence type="ECO:0000256" key="16">
    <source>
        <dbReference type="ARBA" id="ARBA00067873"/>
    </source>
</evidence>
<proteinExistence type="inferred from homology"/>
<evidence type="ECO:0000256" key="15">
    <source>
        <dbReference type="ARBA" id="ARBA00063670"/>
    </source>
</evidence>
<name>A0A803VFT0_FICAL</name>
<dbReference type="AlphaFoldDB" id="A0A803VFT0"/>
<dbReference type="GeneTree" id="ENSGT00950000182859"/>
<evidence type="ECO:0000256" key="11">
    <source>
        <dbReference type="ARBA" id="ARBA00023159"/>
    </source>
</evidence>
<dbReference type="GO" id="GO:0005634">
    <property type="term" value="C:nucleus"/>
    <property type="evidence" value="ECO:0007669"/>
    <property type="project" value="UniProtKB-SubCell"/>
</dbReference>
<dbReference type="CDD" id="cd01175">
    <property type="entry name" value="IPT_COE"/>
    <property type="match status" value="1"/>
</dbReference>
<dbReference type="Ensembl" id="ENSFALT00000042112.1">
    <property type="protein sequence ID" value="ENSFALP00000021586.1"/>
    <property type="gene ID" value="ENSFALG00000008502.2"/>
</dbReference>
<dbReference type="PROSITE" id="PS01345">
    <property type="entry name" value="COE"/>
    <property type="match status" value="1"/>
</dbReference>
<accession>A0A803VFT0</accession>
<dbReference type="InterPro" id="IPR002909">
    <property type="entry name" value="IPT_dom"/>
</dbReference>
<comment type="subcellular location">
    <subcellularLocation>
        <location evidence="1 18">Nucleus</location>
    </subcellularLocation>
</comment>
<comment type="subunit">
    <text evidence="15">Homodimer. Interacts with ZNF423 and ZNF521, leading to prevent EBF1 to bind DNA and activate target genes. Interacts with CCR4-NOT component CNOT3.</text>
</comment>
<dbReference type="Proteomes" id="UP000016665">
    <property type="component" value="Chromosome 13"/>
</dbReference>
<dbReference type="GO" id="GO:0008270">
    <property type="term" value="F:zinc ion binding"/>
    <property type="evidence" value="ECO:0007669"/>
    <property type="project" value="UniProtKB-KW"/>
</dbReference>
<dbReference type="FunFam" id="1.10.287.4280:FF:000001">
    <property type="entry name" value="transcription factor COE1 isoform X2"/>
    <property type="match status" value="1"/>
</dbReference>
<dbReference type="SUPFAM" id="SSF81296">
    <property type="entry name" value="E set domains"/>
    <property type="match status" value="1"/>
</dbReference>
<evidence type="ECO:0000256" key="8">
    <source>
        <dbReference type="ARBA" id="ARBA00022990"/>
    </source>
</evidence>
<keyword evidence="8" id="KW-0007">Acetylation</keyword>
<evidence type="ECO:0000256" key="4">
    <source>
        <dbReference type="ARBA" id="ARBA00022723"/>
    </source>
</evidence>
<reference evidence="21" key="3">
    <citation type="submission" date="2025-09" db="UniProtKB">
        <authorList>
            <consortium name="Ensembl"/>
        </authorList>
    </citation>
    <scope>IDENTIFICATION</scope>
</reference>
<dbReference type="InterPro" id="IPR038173">
    <property type="entry name" value="COE_DBD_sf"/>
</dbReference>
<dbReference type="InterPro" id="IPR038006">
    <property type="entry name" value="COE_IPT"/>
</dbReference>
<dbReference type="Pfam" id="PF16422">
    <property type="entry name" value="COE1_DBD"/>
    <property type="match status" value="1"/>
</dbReference>
<dbReference type="Gene3D" id="2.60.40.10">
    <property type="entry name" value="Immunoglobulins"/>
    <property type="match status" value="1"/>
</dbReference>
<protein>
    <recommendedName>
        <fullName evidence="16">Transcription factor COE1</fullName>
    </recommendedName>
    <alternativeName>
        <fullName evidence="17">Early B-cell factor</fullName>
    </alternativeName>
</protein>
<dbReference type="Gene3D" id="2.60.40.3180">
    <property type="entry name" value="Transcription factor COE1, DNA-binding domain"/>
    <property type="match status" value="1"/>
</dbReference>
<dbReference type="InterPro" id="IPR013783">
    <property type="entry name" value="Ig-like_fold"/>
</dbReference>
<dbReference type="FunFam" id="2.60.40.3180:FF:000004">
    <property type="entry name" value="Transcription factor COE1"/>
    <property type="match status" value="1"/>
</dbReference>
<dbReference type="GO" id="GO:0003677">
    <property type="term" value="F:DNA binding"/>
    <property type="evidence" value="ECO:0007669"/>
    <property type="project" value="UniProtKB-KW"/>
</dbReference>
<keyword evidence="6 18" id="KW-0862">Zinc</keyword>
<comment type="function">
    <text evidence="14">Key pioneer transcription factor of B-cell specification and commitment. Recognizes variations of the palindromic sequence 5'-ATTCCCNNGGGAATT-3'. Operates in a transcription factor network to activate B-cell-specific genes and repress genes associated with alternative cell fates. For instance, positively regulates many B-cell specific genes including BCR or CD40 while repressing genes that direct cells into alternative lineages, including GATA3 and TCF7 for the T-cell lineage. In addition to its role during lymphopoiesis, controls the thermogenic gene program in adipocytes during development and in response to environmental cold.</text>
</comment>
<keyword evidence="7" id="KW-0832">Ubl conjugation</keyword>
<dbReference type="InterPro" id="IPR014756">
    <property type="entry name" value="Ig_E-set"/>
</dbReference>
<keyword evidence="13 18" id="KW-0539">Nucleus</keyword>
<dbReference type="InterPro" id="IPR032200">
    <property type="entry name" value="COE_DBD"/>
</dbReference>
<feature type="region of interest" description="Disordered" evidence="19">
    <location>
        <begin position="591"/>
        <end position="623"/>
    </location>
</feature>
<keyword evidence="22" id="KW-1185">Reference proteome</keyword>
<evidence type="ECO:0000259" key="20">
    <source>
        <dbReference type="SMART" id="SM00429"/>
    </source>
</evidence>
<evidence type="ECO:0000256" key="3">
    <source>
        <dbReference type="ARBA" id="ARBA00022499"/>
    </source>
</evidence>
<evidence type="ECO:0000256" key="14">
    <source>
        <dbReference type="ARBA" id="ARBA00054317"/>
    </source>
</evidence>
<dbReference type="Gene3D" id="1.10.287.4280">
    <property type="match status" value="1"/>
</dbReference>
<evidence type="ECO:0000256" key="13">
    <source>
        <dbReference type="ARBA" id="ARBA00023242"/>
    </source>
</evidence>
<evidence type="ECO:0000256" key="9">
    <source>
        <dbReference type="ARBA" id="ARBA00023015"/>
    </source>
</evidence>
<dbReference type="Pfam" id="PF01833">
    <property type="entry name" value="TIG"/>
    <property type="match status" value="1"/>
</dbReference>
<reference evidence="21" key="2">
    <citation type="submission" date="2025-08" db="UniProtKB">
        <authorList>
            <consortium name="Ensembl"/>
        </authorList>
    </citation>
    <scope>IDENTIFICATION</scope>
</reference>
<keyword evidence="18" id="KW-0217">Developmental protein</keyword>
<evidence type="ECO:0000313" key="21">
    <source>
        <dbReference type="Ensembl" id="ENSFALP00000021586.1"/>
    </source>
</evidence>
<keyword evidence="5 18" id="KW-0863">Zinc-finger</keyword>
<evidence type="ECO:0000256" key="1">
    <source>
        <dbReference type="ARBA" id="ARBA00004123"/>
    </source>
</evidence>
<dbReference type="PANTHER" id="PTHR10747">
    <property type="entry name" value="TRANSCRIPTION FACTOR COE FAMILY MEMBER"/>
    <property type="match status" value="1"/>
</dbReference>
<dbReference type="GO" id="GO:0003700">
    <property type="term" value="F:DNA-binding transcription factor activity"/>
    <property type="evidence" value="ECO:0007669"/>
    <property type="project" value="InterPro"/>
</dbReference>
<evidence type="ECO:0000256" key="17">
    <source>
        <dbReference type="ARBA" id="ARBA00076923"/>
    </source>
</evidence>
<keyword evidence="9 18" id="KW-0805">Transcription regulation</keyword>
<keyword evidence="11" id="KW-0010">Activator</keyword>
<evidence type="ECO:0000256" key="12">
    <source>
        <dbReference type="ARBA" id="ARBA00023163"/>
    </source>
</evidence>
<evidence type="ECO:0000256" key="19">
    <source>
        <dbReference type="SAM" id="MobiDB-lite"/>
    </source>
</evidence>
<reference evidence="21 22" key="1">
    <citation type="journal article" date="2012" name="Nature">
        <title>The genomic landscape of species divergence in Ficedula flycatchers.</title>
        <authorList>
            <person name="Ellegren H."/>
            <person name="Smeds L."/>
            <person name="Burri R."/>
            <person name="Olason P.I."/>
            <person name="Backstrom N."/>
            <person name="Kawakami T."/>
            <person name="Kunstner A."/>
            <person name="Makinen H."/>
            <person name="Nadachowska-Brzyska K."/>
            <person name="Qvarnstrom A."/>
            <person name="Uebbing S."/>
            <person name="Wolf J.B."/>
        </authorList>
    </citation>
    <scope>NUCLEOTIDE SEQUENCE [LARGE SCALE GENOMIC DNA]</scope>
</reference>
<evidence type="ECO:0000256" key="10">
    <source>
        <dbReference type="ARBA" id="ARBA00023125"/>
    </source>
</evidence>
<gene>
    <name evidence="21" type="primary">EBF1</name>
</gene>
<evidence type="ECO:0000256" key="7">
    <source>
        <dbReference type="ARBA" id="ARBA00022843"/>
    </source>
</evidence>